<comment type="caution">
    <text evidence="1">The sequence shown here is derived from an EMBL/GenBank/DDBJ whole genome shotgun (WGS) entry which is preliminary data.</text>
</comment>
<dbReference type="PANTHER" id="PTHR45985">
    <property type="match status" value="1"/>
</dbReference>
<name>A0ABN1GPA8_9ACTN</name>
<organism evidence="1 2">
    <name type="scientific">Sporichthya brevicatena</name>
    <dbReference type="NCBI Taxonomy" id="171442"/>
    <lineage>
        <taxon>Bacteria</taxon>
        <taxon>Bacillati</taxon>
        <taxon>Actinomycetota</taxon>
        <taxon>Actinomycetes</taxon>
        <taxon>Sporichthyales</taxon>
        <taxon>Sporichthyaceae</taxon>
        <taxon>Sporichthya</taxon>
    </lineage>
</organism>
<evidence type="ECO:0008006" key="3">
    <source>
        <dbReference type="Google" id="ProtNLM"/>
    </source>
</evidence>
<gene>
    <name evidence="1" type="ORF">GCM10009547_17070</name>
</gene>
<sequence>MVSFDGGGSIPAWQRWRTLASQVDASMTFFLTGTYLVPEQKAYLYRPPGKRQGASEVGFAAAENVRPRMEQIRAARAEGHEIGTHYNGHFCGSTGVQRWSTADWLSEIRQFNSFLDNWRVNNNATDVRPLGWDSGVIQGGRTPCLEGNRSAMYPAMVANGYRYDTSNSGSLRWPRKMANGMWDIPQQSLRMAGTGTSVLSMDYNFFERQSGAVNGAASRRPAWYSQVLNTYRNAYKAVYNGNRAPLILGAHFNTWNGGIYADALYDFVKETCTKPNTRCVSFVELIDWMESQPASVLAKLQARPTQSMGY</sequence>
<dbReference type="EMBL" id="BAAAHE010000012">
    <property type="protein sequence ID" value="GAA0615701.1"/>
    <property type="molecule type" value="Genomic_DNA"/>
</dbReference>
<dbReference type="PANTHER" id="PTHR45985:SF3">
    <property type="entry name" value="CHITIN DEACETYLASE-LIKE 4"/>
    <property type="match status" value="1"/>
</dbReference>
<evidence type="ECO:0000313" key="2">
    <source>
        <dbReference type="Proteomes" id="UP001500957"/>
    </source>
</evidence>
<reference evidence="1 2" key="1">
    <citation type="journal article" date="2019" name="Int. J. Syst. Evol. Microbiol.">
        <title>The Global Catalogue of Microorganisms (GCM) 10K type strain sequencing project: providing services to taxonomists for standard genome sequencing and annotation.</title>
        <authorList>
            <consortium name="The Broad Institute Genomics Platform"/>
            <consortium name="The Broad Institute Genome Sequencing Center for Infectious Disease"/>
            <person name="Wu L."/>
            <person name="Ma J."/>
        </authorList>
    </citation>
    <scope>NUCLEOTIDE SEQUENCE [LARGE SCALE GENOMIC DNA]</scope>
    <source>
        <strain evidence="1 2">JCM 10671</strain>
    </source>
</reference>
<dbReference type="Proteomes" id="UP001500957">
    <property type="component" value="Unassembled WGS sequence"/>
</dbReference>
<proteinExistence type="predicted"/>
<evidence type="ECO:0000313" key="1">
    <source>
        <dbReference type="EMBL" id="GAA0615701.1"/>
    </source>
</evidence>
<dbReference type="InterPro" id="IPR011330">
    <property type="entry name" value="Glyco_hydro/deAcase_b/a-brl"/>
</dbReference>
<dbReference type="Gene3D" id="3.20.20.370">
    <property type="entry name" value="Glycoside hydrolase/deacetylase"/>
    <property type="match status" value="1"/>
</dbReference>
<keyword evidence="2" id="KW-1185">Reference proteome</keyword>
<accession>A0ABN1GPA8</accession>
<protein>
    <recommendedName>
        <fullName evidence="3">Polysaccharide deacetylase</fullName>
    </recommendedName>
</protein>
<dbReference type="SUPFAM" id="SSF88713">
    <property type="entry name" value="Glycoside hydrolase/deacetylase"/>
    <property type="match status" value="1"/>
</dbReference>
<dbReference type="InterPro" id="IPR052740">
    <property type="entry name" value="CE4"/>
</dbReference>